<sequence>MVQSKTRFSTKIKEMSNKHVKLKPVHNYIKFKKKQNDALSIMNRGESIFITGAGGVGKTSVLKSFIDNTRIRVAITSTTIDSANILKGTTLKDFLGIGYRNKPCQTLKNRLVFIDCLIIDEISMIHPTLFDRLEHIARTVRGNSKPFGGIQLILSGDFLQLSCKGTMDFCFQAKTWDSCIPNVIYLDEIIRQSDRVFQECLNNIRIGNLTCNTRDVLNNRIGVVLDNIRPTKIYARDNNVSIENNIQLDKLAEDGRYFYAYEMTIKTTGQYLINKFIKYCPVEQRIELCIGAHVILAINIDQSFGLIKGSRGVVVKFVSDMPVVRFLNGIERIIFMNTWVINEKGREVLEASQIPINIAYAISIHKSQGRSLDYAEIDLSDMFEYGQAYSALSRVKTLAGLSIISINYDYIKADPVAVNYYKNIIEKNLKKFS</sequence>
<dbReference type="PANTHER" id="PTHR47642">
    <property type="entry name" value="ATP-DEPENDENT DNA HELICASE"/>
    <property type="match status" value="1"/>
</dbReference>
<keyword evidence="1" id="KW-0547">Nucleotide-binding</keyword>
<feature type="domain" description="DNA helicase Pif1-like 2B" evidence="10">
    <location>
        <begin position="279"/>
        <end position="317"/>
    </location>
</feature>
<evidence type="ECO:0008006" key="12">
    <source>
        <dbReference type="Google" id="ProtNLM"/>
    </source>
</evidence>
<keyword evidence="2" id="KW-0227">DNA damage</keyword>
<keyword evidence="3" id="KW-0378">Hydrolase</keyword>
<evidence type="ECO:0000256" key="3">
    <source>
        <dbReference type="ARBA" id="ARBA00022801"/>
    </source>
</evidence>
<keyword evidence="8" id="KW-0413">Isomerase</keyword>
<evidence type="ECO:0000256" key="2">
    <source>
        <dbReference type="ARBA" id="ARBA00022763"/>
    </source>
</evidence>
<dbReference type="GO" id="GO:0003678">
    <property type="term" value="F:DNA helicase activity"/>
    <property type="evidence" value="ECO:0007669"/>
    <property type="project" value="InterPro"/>
</dbReference>
<dbReference type="GO" id="GO:0000723">
    <property type="term" value="P:telomere maintenance"/>
    <property type="evidence" value="ECO:0007669"/>
    <property type="project" value="InterPro"/>
</dbReference>
<keyword evidence="5" id="KW-0067">ATP-binding</keyword>
<dbReference type="InterPro" id="IPR027417">
    <property type="entry name" value="P-loop_NTPase"/>
</dbReference>
<evidence type="ECO:0000256" key="4">
    <source>
        <dbReference type="ARBA" id="ARBA00022806"/>
    </source>
</evidence>
<evidence type="ECO:0000256" key="7">
    <source>
        <dbReference type="ARBA" id="ARBA00023204"/>
    </source>
</evidence>
<dbReference type="InterPro" id="IPR010285">
    <property type="entry name" value="DNA_helicase_pif1-like_DEAD"/>
</dbReference>
<protein>
    <recommendedName>
        <fullName evidence="12">AAA+ ATPase domain-containing protein</fullName>
    </recommendedName>
</protein>
<keyword evidence="4" id="KW-0347">Helicase</keyword>
<dbReference type="PANTHER" id="PTHR47642:SF5">
    <property type="entry name" value="ATP-DEPENDENT DNA HELICASE"/>
    <property type="match status" value="1"/>
</dbReference>
<keyword evidence="7" id="KW-0234">DNA repair</keyword>
<proteinExistence type="predicted"/>
<organism evidence="11">
    <name type="scientific">viral metagenome</name>
    <dbReference type="NCBI Taxonomy" id="1070528"/>
    <lineage>
        <taxon>unclassified sequences</taxon>
        <taxon>metagenomes</taxon>
        <taxon>organismal metagenomes</taxon>
    </lineage>
</organism>
<dbReference type="Pfam" id="PF21530">
    <property type="entry name" value="Pif1_2B_dom"/>
    <property type="match status" value="1"/>
</dbReference>
<evidence type="ECO:0000256" key="5">
    <source>
        <dbReference type="ARBA" id="ARBA00022840"/>
    </source>
</evidence>
<evidence type="ECO:0000256" key="6">
    <source>
        <dbReference type="ARBA" id="ARBA00023125"/>
    </source>
</evidence>
<accession>A0A6C0LX28</accession>
<feature type="domain" description="DNA helicase Pif1-like DEAD-box helicase" evidence="9">
    <location>
        <begin position="41"/>
        <end position="203"/>
    </location>
</feature>
<name>A0A6C0LX28_9ZZZZ</name>
<evidence type="ECO:0000259" key="10">
    <source>
        <dbReference type="Pfam" id="PF21530"/>
    </source>
</evidence>
<dbReference type="InterPro" id="IPR049163">
    <property type="entry name" value="Pif1-like_2B_dom"/>
</dbReference>
<dbReference type="GO" id="GO:0006281">
    <property type="term" value="P:DNA repair"/>
    <property type="evidence" value="ECO:0007669"/>
    <property type="project" value="InterPro"/>
</dbReference>
<dbReference type="EMBL" id="MN740575">
    <property type="protein sequence ID" value="QHU34595.1"/>
    <property type="molecule type" value="Genomic_DNA"/>
</dbReference>
<dbReference type="Gene3D" id="3.40.50.300">
    <property type="entry name" value="P-loop containing nucleotide triphosphate hydrolases"/>
    <property type="match status" value="1"/>
</dbReference>
<dbReference type="InterPro" id="IPR051055">
    <property type="entry name" value="PIF1_helicase"/>
</dbReference>
<dbReference type="CDD" id="cd18809">
    <property type="entry name" value="SF1_C_RecD"/>
    <property type="match status" value="1"/>
</dbReference>
<evidence type="ECO:0000256" key="8">
    <source>
        <dbReference type="ARBA" id="ARBA00023235"/>
    </source>
</evidence>
<evidence type="ECO:0000256" key="1">
    <source>
        <dbReference type="ARBA" id="ARBA00022741"/>
    </source>
</evidence>
<dbReference type="Pfam" id="PF05970">
    <property type="entry name" value="PIF1"/>
    <property type="match status" value="1"/>
</dbReference>
<reference evidence="11" key="1">
    <citation type="journal article" date="2020" name="Nature">
        <title>Giant virus diversity and host interactions through global metagenomics.</title>
        <authorList>
            <person name="Schulz F."/>
            <person name="Roux S."/>
            <person name="Paez-Espino D."/>
            <person name="Jungbluth S."/>
            <person name="Walsh D.A."/>
            <person name="Denef V.J."/>
            <person name="McMahon K.D."/>
            <person name="Konstantinidis K.T."/>
            <person name="Eloe-Fadrosh E.A."/>
            <person name="Kyrpides N.C."/>
            <person name="Woyke T."/>
        </authorList>
    </citation>
    <scope>NUCLEOTIDE SEQUENCE</scope>
    <source>
        <strain evidence="11">GVMAG-S-1016713-169</strain>
    </source>
</reference>
<dbReference type="AlphaFoldDB" id="A0A6C0LX28"/>
<evidence type="ECO:0000313" key="11">
    <source>
        <dbReference type="EMBL" id="QHU34595.1"/>
    </source>
</evidence>
<keyword evidence="6" id="KW-0238">DNA-binding</keyword>
<evidence type="ECO:0000259" key="9">
    <source>
        <dbReference type="Pfam" id="PF05970"/>
    </source>
</evidence>
<dbReference type="SUPFAM" id="SSF52540">
    <property type="entry name" value="P-loop containing nucleoside triphosphate hydrolases"/>
    <property type="match status" value="2"/>
</dbReference>